<evidence type="ECO:0000313" key="3">
    <source>
        <dbReference type="Proteomes" id="UP000027138"/>
    </source>
</evidence>
<dbReference type="Proteomes" id="UP000027138">
    <property type="component" value="Unassembled WGS sequence"/>
</dbReference>
<gene>
    <name evidence="2" type="ORF">JCGZ_08252</name>
</gene>
<dbReference type="AlphaFoldDB" id="A0A067KL33"/>
<dbReference type="PANTHER" id="PTHR31293:SF12">
    <property type="entry name" value="RNI-LIKE SUPERFAMILY PROTEIN"/>
    <property type="match status" value="1"/>
</dbReference>
<dbReference type="InterPro" id="IPR055294">
    <property type="entry name" value="FBL60-like"/>
</dbReference>
<evidence type="ECO:0000259" key="1">
    <source>
        <dbReference type="PROSITE" id="PS50181"/>
    </source>
</evidence>
<accession>A0A067KL33</accession>
<dbReference type="PANTHER" id="PTHR31293">
    <property type="entry name" value="RNI-LIKE SUPERFAMILY PROTEIN"/>
    <property type="match status" value="1"/>
</dbReference>
<dbReference type="CDD" id="cd22160">
    <property type="entry name" value="F-box_AtFBL13-like"/>
    <property type="match status" value="1"/>
</dbReference>
<protein>
    <recommendedName>
        <fullName evidence="1">F-box domain-containing protein</fullName>
    </recommendedName>
</protein>
<dbReference type="Pfam" id="PF00646">
    <property type="entry name" value="F-box"/>
    <property type="match status" value="1"/>
</dbReference>
<reference evidence="2 3" key="1">
    <citation type="journal article" date="2014" name="PLoS ONE">
        <title>Global Analysis of Gene Expression Profiles in Physic Nut (Jatropha curcas L.) Seedlings Exposed to Salt Stress.</title>
        <authorList>
            <person name="Zhang L."/>
            <person name="Zhang C."/>
            <person name="Wu P."/>
            <person name="Chen Y."/>
            <person name="Li M."/>
            <person name="Jiang H."/>
            <person name="Wu G."/>
        </authorList>
    </citation>
    <scope>NUCLEOTIDE SEQUENCE [LARGE SCALE GENOMIC DNA]</scope>
    <source>
        <strain evidence="3">cv. GZQX0401</strain>
        <tissue evidence="2">Young leaves</tissue>
    </source>
</reference>
<name>A0A067KL33_JATCU</name>
<dbReference type="Gene3D" id="1.20.1280.50">
    <property type="match status" value="1"/>
</dbReference>
<keyword evidence="3" id="KW-1185">Reference proteome</keyword>
<proteinExistence type="predicted"/>
<dbReference type="EMBL" id="KK914420">
    <property type="protein sequence ID" value="KDP36961.1"/>
    <property type="molecule type" value="Genomic_DNA"/>
</dbReference>
<dbReference type="KEGG" id="jcu:105635420"/>
<dbReference type="STRING" id="180498.A0A067KL33"/>
<sequence length="186" mass="20629">MAFRIQLPNFVQAFLAFSGKGNRSITAYGERSAKVDYLNKDYIGELPDDILASIVSYLPVKDAVKTSVLSKRWRHLYLLYRGQSIASDRYIVVYISNLADGVAALKAYKRDQTPVLLLFLGLQTFPTNEIPKMMAMSKDTEGLSFYATTIAPKGTSSFPSVSSVFRNVIGWCILGLVAVALRPCKD</sequence>
<dbReference type="InterPro" id="IPR036047">
    <property type="entry name" value="F-box-like_dom_sf"/>
</dbReference>
<organism evidence="2 3">
    <name type="scientific">Jatropha curcas</name>
    <name type="common">Barbados nut</name>
    <dbReference type="NCBI Taxonomy" id="180498"/>
    <lineage>
        <taxon>Eukaryota</taxon>
        <taxon>Viridiplantae</taxon>
        <taxon>Streptophyta</taxon>
        <taxon>Embryophyta</taxon>
        <taxon>Tracheophyta</taxon>
        <taxon>Spermatophyta</taxon>
        <taxon>Magnoliopsida</taxon>
        <taxon>eudicotyledons</taxon>
        <taxon>Gunneridae</taxon>
        <taxon>Pentapetalae</taxon>
        <taxon>rosids</taxon>
        <taxon>fabids</taxon>
        <taxon>Malpighiales</taxon>
        <taxon>Euphorbiaceae</taxon>
        <taxon>Crotonoideae</taxon>
        <taxon>Jatropheae</taxon>
        <taxon>Jatropha</taxon>
    </lineage>
</organism>
<feature type="domain" description="F-box" evidence="1">
    <location>
        <begin position="40"/>
        <end position="76"/>
    </location>
</feature>
<dbReference type="PROSITE" id="PS50181">
    <property type="entry name" value="FBOX"/>
    <property type="match status" value="1"/>
</dbReference>
<evidence type="ECO:0000313" key="2">
    <source>
        <dbReference type="EMBL" id="KDP36961.1"/>
    </source>
</evidence>
<dbReference type="InterPro" id="IPR053781">
    <property type="entry name" value="F-box_AtFBL13-like"/>
</dbReference>
<dbReference type="SUPFAM" id="SSF81383">
    <property type="entry name" value="F-box domain"/>
    <property type="match status" value="1"/>
</dbReference>
<dbReference type="InterPro" id="IPR001810">
    <property type="entry name" value="F-box_dom"/>
</dbReference>
<dbReference type="OrthoDB" id="813282at2759"/>